<dbReference type="Proteomes" id="UP001153332">
    <property type="component" value="Unassembled WGS sequence"/>
</dbReference>
<evidence type="ECO:0000313" key="2">
    <source>
        <dbReference type="Proteomes" id="UP001153332"/>
    </source>
</evidence>
<sequence length="270" mass="29066">MARHQPLLAASARTPMKTATQSTPRTSVNHAPAAIRAMAASHLVVVTKRAETTSTTSCSTTSSASMLPSRQRKLTHASSPTYRSTISKSLSHLIFSSRIFSPAWTMYQMVTMKQSMPGEWNGRLPMMVRTRKQRQKSSNANFFVSASDLGTGKESGSSHSAITTTSGLEVGNRVIKYGIAEIAGVAVNSKNGTAENATNALMGGGFPAADVEGSLVRTTRNAKNDQIQAIFVKVTSGYRQVKKVAKKLRTRSSKISLRKGEGECLVRDKV</sequence>
<dbReference type="EMBL" id="JAPUUL010004021">
    <property type="protein sequence ID" value="KAJ8120685.1"/>
    <property type="molecule type" value="Genomic_DNA"/>
</dbReference>
<protein>
    <submittedName>
        <fullName evidence="1">Uncharacterized protein</fullName>
    </submittedName>
</protein>
<gene>
    <name evidence="1" type="ORF">O1611_g10304</name>
</gene>
<name>A0ACC2IZQ2_9PEZI</name>
<reference evidence="1" key="1">
    <citation type="submission" date="2022-12" db="EMBL/GenBank/DDBJ databases">
        <title>Genome Sequence of Lasiodiplodia mahajangana.</title>
        <authorList>
            <person name="Buettner E."/>
        </authorList>
    </citation>
    <scope>NUCLEOTIDE SEQUENCE</scope>
    <source>
        <strain evidence="1">VT137</strain>
    </source>
</reference>
<proteinExistence type="predicted"/>
<evidence type="ECO:0000313" key="1">
    <source>
        <dbReference type="EMBL" id="KAJ8120685.1"/>
    </source>
</evidence>
<comment type="caution">
    <text evidence="1">The sequence shown here is derived from an EMBL/GenBank/DDBJ whole genome shotgun (WGS) entry which is preliminary data.</text>
</comment>
<keyword evidence="2" id="KW-1185">Reference proteome</keyword>
<accession>A0ACC2IZQ2</accession>
<organism evidence="1 2">
    <name type="scientific">Lasiodiplodia mahajangana</name>
    <dbReference type="NCBI Taxonomy" id="1108764"/>
    <lineage>
        <taxon>Eukaryota</taxon>
        <taxon>Fungi</taxon>
        <taxon>Dikarya</taxon>
        <taxon>Ascomycota</taxon>
        <taxon>Pezizomycotina</taxon>
        <taxon>Dothideomycetes</taxon>
        <taxon>Dothideomycetes incertae sedis</taxon>
        <taxon>Botryosphaeriales</taxon>
        <taxon>Botryosphaeriaceae</taxon>
        <taxon>Lasiodiplodia</taxon>
    </lineage>
</organism>